<keyword evidence="4 5" id="KW-0663">Pyridoxal phosphate</keyword>
<dbReference type="InterPro" id="IPR015424">
    <property type="entry name" value="PyrdxlP-dep_Trfase"/>
</dbReference>
<accession>A0ABR4P8A0</accession>
<dbReference type="PIRSF" id="PIRSF001434">
    <property type="entry name" value="CGS"/>
    <property type="match status" value="1"/>
</dbReference>
<evidence type="ECO:0000256" key="1">
    <source>
        <dbReference type="ARBA" id="ARBA00001933"/>
    </source>
</evidence>
<dbReference type="Gene3D" id="3.40.640.10">
    <property type="entry name" value="Type I PLP-dependent aspartate aminotransferase-like (Major domain)"/>
    <property type="match status" value="1"/>
</dbReference>
<dbReference type="NCBIfam" id="TIGR01326">
    <property type="entry name" value="OAH_OAS_sulfhy"/>
    <property type="match status" value="1"/>
</dbReference>
<dbReference type="InterPro" id="IPR006235">
    <property type="entry name" value="OAc-hSer/O-AcSer_sulfhydrylase"/>
</dbReference>
<dbReference type="InterPro" id="IPR015421">
    <property type="entry name" value="PyrdxlP-dep_Trfase_major"/>
</dbReference>
<dbReference type="PANTHER" id="PTHR43797">
    <property type="entry name" value="HOMOCYSTEINE/CYSTEINE SYNTHASE"/>
    <property type="match status" value="1"/>
</dbReference>
<sequence length="446" mass="48709">MNTPPARLTFNMSRLKNAKYETLQLHAGQRPDPVTGSLAVPIHSTSSYVFKSTAHAARLFKFQEEGYIYSRISNPTVDVFERRVARLENGVGAVATSSGHSAQFLAIATLATAGDNIVSTSFLYGGTHNQFKVFLPRLGINVKFVNGDDPQDFAKLIDENTKAVYIESIGNPQLNVPDYSAFAKVAHEAGVPLIVDNTFGACGYLVRPFDHGADIVVESATKWLGGHGTTIGGVVIDSGNFNWGKHADRFPDFSQGSASYHGLNFWKLFGPLSFAVKARTETLRDLGCSMNPFAAFLLLQGLETLSVRLDRIMANALELARWLESNPHVSWVSYPGLESHQSHKIAKRYLKRGFGGVLCFGIKGGANTGAKVLDSFTLFSRVGNVGDAKTLVLHPWSTTHEQLSDEDKISSGVTEDLIRCSVGMENLDDIKAEFERAFSKGRDSKL</sequence>
<evidence type="ECO:0000256" key="2">
    <source>
        <dbReference type="ARBA" id="ARBA00009077"/>
    </source>
</evidence>
<keyword evidence="7" id="KW-1185">Reference proteome</keyword>
<proteinExistence type="inferred from homology"/>
<evidence type="ECO:0000256" key="5">
    <source>
        <dbReference type="RuleBase" id="RU362118"/>
    </source>
</evidence>
<evidence type="ECO:0000313" key="6">
    <source>
        <dbReference type="EMBL" id="KAL3419544.1"/>
    </source>
</evidence>
<dbReference type="InterPro" id="IPR054542">
    <property type="entry name" value="Cys_met_metab_PP"/>
</dbReference>
<dbReference type="Gene3D" id="3.90.1150.10">
    <property type="entry name" value="Aspartate Aminotransferase, domain 1"/>
    <property type="match status" value="1"/>
</dbReference>
<dbReference type="SUPFAM" id="SSF53383">
    <property type="entry name" value="PLP-dependent transferases"/>
    <property type="match status" value="1"/>
</dbReference>
<comment type="cofactor">
    <cofactor evidence="1 5">
        <name>pyridoxal 5'-phosphate</name>
        <dbReference type="ChEBI" id="CHEBI:597326"/>
    </cofactor>
</comment>
<protein>
    <submittedName>
        <fullName evidence="6">O-acetylhomoserine aminocarboxypropyltransferase/cysteine synthase</fullName>
    </submittedName>
</protein>
<comment type="similarity">
    <text evidence="2 5">Belongs to the trans-sulfuration enzymes family.</text>
</comment>
<keyword evidence="3" id="KW-0808">Transferase</keyword>
<evidence type="ECO:0000313" key="7">
    <source>
        <dbReference type="Proteomes" id="UP001629113"/>
    </source>
</evidence>
<dbReference type="CDD" id="cd00614">
    <property type="entry name" value="CGS_like"/>
    <property type="match status" value="1"/>
</dbReference>
<dbReference type="PROSITE" id="PS00868">
    <property type="entry name" value="CYS_MET_METAB_PP"/>
    <property type="match status" value="1"/>
</dbReference>
<dbReference type="Pfam" id="PF01053">
    <property type="entry name" value="Cys_Met_Meta_PP"/>
    <property type="match status" value="1"/>
</dbReference>
<evidence type="ECO:0000256" key="3">
    <source>
        <dbReference type="ARBA" id="ARBA00022679"/>
    </source>
</evidence>
<dbReference type="PANTHER" id="PTHR43797:SF2">
    <property type="entry name" value="HOMOCYSTEINE_CYSTEINE SYNTHASE"/>
    <property type="match status" value="1"/>
</dbReference>
<evidence type="ECO:0000256" key="4">
    <source>
        <dbReference type="ARBA" id="ARBA00022898"/>
    </source>
</evidence>
<comment type="caution">
    <text evidence="6">The sequence shown here is derived from an EMBL/GenBank/DDBJ whole genome shotgun (WGS) entry which is preliminary data.</text>
</comment>
<dbReference type="InterPro" id="IPR015422">
    <property type="entry name" value="PyrdxlP-dep_Trfase_small"/>
</dbReference>
<dbReference type="EMBL" id="JBFCZG010000008">
    <property type="protein sequence ID" value="KAL3419544.1"/>
    <property type="molecule type" value="Genomic_DNA"/>
</dbReference>
<gene>
    <name evidence="6" type="ORF">PVAG01_09766</name>
</gene>
<dbReference type="Proteomes" id="UP001629113">
    <property type="component" value="Unassembled WGS sequence"/>
</dbReference>
<reference evidence="6 7" key="1">
    <citation type="submission" date="2024-06" db="EMBL/GenBank/DDBJ databases">
        <title>Complete genome of Phlyctema vagabunda strain 19-DSS-EL-015.</title>
        <authorList>
            <person name="Fiorenzani C."/>
        </authorList>
    </citation>
    <scope>NUCLEOTIDE SEQUENCE [LARGE SCALE GENOMIC DNA]</scope>
    <source>
        <strain evidence="6 7">19-DSS-EL-015</strain>
    </source>
</reference>
<dbReference type="InterPro" id="IPR000277">
    <property type="entry name" value="Cys/Met-Metab_PyrdxlP-dep_enz"/>
</dbReference>
<organism evidence="6 7">
    <name type="scientific">Phlyctema vagabunda</name>
    <dbReference type="NCBI Taxonomy" id="108571"/>
    <lineage>
        <taxon>Eukaryota</taxon>
        <taxon>Fungi</taxon>
        <taxon>Dikarya</taxon>
        <taxon>Ascomycota</taxon>
        <taxon>Pezizomycotina</taxon>
        <taxon>Leotiomycetes</taxon>
        <taxon>Helotiales</taxon>
        <taxon>Dermateaceae</taxon>
        <taxon>Phlyctema</taxon>
    </lineage>
</organism>
<name>A0ABR4P8A0_9HELO</name>